<feature type="transmembrane region" description="Helical" evidence="13">
    <location>
        <begin position="138"/>
        <end position="159"/>
    </location>
</feature>
<evidence type="ECO:0000256" key="5">
    <source>
        <dbReference type="ARBA" id="ARBA00022676"/>
    </source>
</evidence>
<accession>A0A3P8E8Q2</accession>
<dbReference type="AlphaFoldDB" id="A0A3P8E8Q2"/>
<dbReference type="UniPathway" id="UPA00196"/>
<evidence type="ECO:0000256" key="1">
    <source>
        <dbReference type="ARBA" id="ARBA00004477"/>
    </source>
</evidence>
<dbReference type="GO" id="GO:0051751">
    <property type="term" value="F:alpha-1,4-mannosyltransferase activity"/>
    <property type="evidence" value="ECO:0007669"/>
    <property type="project" value="InterPro"/>
</dbReference>
<dbReference type="EC" id="2.4.1.-" evidence="13"/>
<dbReference type="PANTHER" id="PTHR12886:SF0">
    <property type="entry name" value="GPI MANNOSYLTRANSFERASE 1"/>
    <property type="match status" value="1"/>
</dbReference>
<dbReference type="GO" id="GO:1990529">
    <property type="term" value="C:glycosylphosphatidylinositol-mannosyltransferase I complex"/>
    <property type="evidence" value="ECO:0007669"/>
    <property type="project" value="TreeGrafter"/>
</dbReference>
<feature type="transmembrane region" description="Helical" evidence="13">
    <location>
        <begin position="21"/>
        <end position="39"/>
    </location>
</feature>
<evidence type="ECO:0000256" key="12">
    <source>
        <dbReference type="ARBA" id="ARBA00093608"/>
    </source>
</evidence>
<evidence type="ECO:0000313" key="15">
    <source>
        <dbReference type="Proteomes" id="UP000269396"/>
    </source>
</evidence>
<evidence type="ECO:0000256" key="8">
    <source>
        <dbReference type="ARBA" id="ARBA00022824"/>
    </source>
</evidence>
<comment type="function">
    <text evidence="11 13">Catalytic subunit of the glycosylphosphatidylinositol-mannosyltransferase I complex which catalyzes the transfer of the first mannose, via an alpha-1,4 bond from a dolichol-phosphate-mannose (Dol-P-Man) to the glucosaminyl acyl phosphatidylinositol (GlcN-(acyl)PI) intermediate to generate alpha-D-Man-(1-&gt;4)-alpha-D-GlcN-(1-&gt;6)-(1-radyl,2-acyl-sn-glycero-3-phospho)-2-acyl-inositol and participates in the sixth step of the glycosylphosphatidylinositol-anchor biosynthesis.</text>
</comment>
<keyword evidence="6 13" id="KW-0808">Transferase</keyword>
<evidence type="ECO:0000256" key="4">
    <source>
        <dbReference type="ARBA" id="ARBA00022502"/>
    </source>
</evidence>
<keyword evidence="9 13" id="KW-1133">Transmembrane helix</keyword>
<sequence length="408" mass="46855">MNSLPNPNTVNQNKKIRRSSISFNADQLALYLVSFSWLFNPVTSVVSARGNADGLQSCVVLACLWCILNRRIIPAGFLYGLSIHLRIFPIIYAPSIYLWLIMTDNSHNKDNQKKNEASTQQSQSVFSILFKLPNRNHYLFGISCLLSLTILTGLCYLYFGGMLFLQQAYFYHFTRSDFKHNFAPHFLSVYLLSGKKWIAEKQTLPIYDLRQWLNNAWNDLSTLIAYWGDINSGGYSYSIWNLLLKNLSTPVVLERLFNVCTAQYFLWSICLLPVALADIRLPSSITPYRAIVQNLMLWFGSQGIWLASAYALEMCTLQKPFLNHIIWIIVWIASLNFFACNIFILSRLISWRNRSLSNNHQEISSSEVINYKTTVSRIIDSTITVTTNTTTTTTTTYPTYRISNKKIL</sequence>
<feature type="transmembrane region" description="Helical" evidence="13">
    <location>
        <begin position="324"/>
        <end position="345"/>
    </location>
</feature>
<dbReference type="Pfam" id="PF05007">
    <property type="entry name" value="Mannosyl_trans"/>
    <property type="match status" value="1"/>
</dbReference>
<evidence type="ECO:0000256" key="3">
    <source>
        <dbReference type="ARBA" id="ARBA00011071"/>
    </source>
</evidence>
<keyword evidence="15" id="KW-1185">Reference proteome</keyword>
<keyword evidence="5 13" id="KW-0328">Glycosyltransferase</keyword>
<evidence type="ECO:0000256" key="6">
    <source>
        <dbReference type="ARBA" id="ARBA00022679"/>
    </source>
</evidence>
<comment type="subcellular location">
    <subcellularLocation>
        <location evidence="1 13">Endoplasmic reticulum membrane</location>
        <topology evidence="1 13">Multi-pass membrane protein</topology>
    </subcellularLocation>
</comment>
<keyword evidence="7 13" id="KW-0812">Transmembrane</keyword>
<comment type="pathway">
    <text evidence="2 13">Glycolipid biosynthesis; glycosylphosphatidylinositol-anchor biosynthesis.</text>
</comment>
<evidence type="ECO:0000256" key="11">
    <source>
        <dbReference type="ARBA" id="ARBA00093408"/>
    </source>
</evidence>
<protein>
    <recommendedName>
        <fullName evidence="12 13">GPI alpha-1,4-mannosyltransferase I, catalytic subunit</fullName>
        <ecNumber evidence="13">2.4.1.-</ecNumber>
    </recommendedName>
    <alternativeName>
        <fullName evidence="13">GPI mannosyltransferase I</fullName>
    </alternativeName>
</protein>
<evidence type="ECO:0000256" key="2">
    <source>
        <dbReference type="ARBA" id="ARBA00004687"/>
    </source>
</evidence>
<evidence type="ECO:0000256" key="10">
    <source>
        <dbReference type="ARBA" id="ARBA00023136"/>
    </source>
</evidence>
<evidence type="ECO:0000313" key="14">
    <source>
        <dbReference type="EMBL" id="VDP42948.1"/>
    </source>
</evidence>
<reference evidence="14 15" key="1">
    <citation type="submission" date="2018-11" db="EMBL/GenBank/DDBJ databases">
        <authorList>
            <consortium name="Pathogen Informatics"/>
        </authorList>
    </citation>
    <scope>NUCLEOTIDE SEQUENCE [LARGE SCALE GENOMIC DNA]</scope>
    <source>
        <strain>Denwood</strain>
        <strain evidence="15">Zambia</strain>
    </source>
</reference>
<organism evidence="14 15">
    <name type="scientific">Schistosoma mattheei</name>
    <dbReference type="NCBI Taxonomy" id="31246"/>
    <lineage>
        <taxon>Eukaryota</taxon>
        <taxon>Metazoa</taxon>
        <taxon>Spiralia</taxon>
        <taxon>Lophotrochozoa</taxon>
        <taxon>Platyhelminthes</taxon>
        <taxon>Trematoda</taxon>
        <taxon>Digenea</taxon>
        <taxon>Strigeidida</taxon>
        <taxon>Schistosomatoidea</taxon>
        <taxon>Schistosomatidae</taxon>
        <taxon>Schistosoma</taxon>
    </lineage>
</organism>
<proteinExistence type="inferred from homology"/>
<evidence type="ECO:0000256" key="7">
    <source>
        <dbReference type="ARBA" id="ARBA00022692"/>
    </source>
</evidence>
<feature type="transmembrane region" description="Helical" evidence="13">
    <location>
        <begin position="291"/>
        <end position="312"/>
    </location>
</feature>
<evidence type="ECO:0000256" key="9">
    <source>
        <dbReference type="ARBA" id="ARBA00022989"/>
    </source>
</evidence>
<dbReference type="Proteomes" id="UP000269396">
    <property type="component" value="Unassembled WGS sequence"/>
</dbReference>
<comment type="similarity">
    <text evidence="3 13">Belongs to the PIGM family.</text>
</comment>
<keyword evidence="10 13" id="KW-0472">Membrane</keyword>
<dbReference type="EMBL" id="UZAL01028688">
    <property type="protein sequence ID" value="VDP42948.1"/>
    <property type="molecule type" value="Genomic_DNA"/>
</dbReference>
<dbReference type="InterPro" id="IPR007704">
    <property type="entry name" value="PIG-M"/>
</dbReference>
<dbReference type="GO" id="GO:0005789">
    <property type="term" value="C:endoplasmic reticulum membrane"/>
    <property type="evidence" value="ECO:0007669"/>
    <property type="project" value="UniProtKB-SubCell"/>
</dbReference>
<comment type="caution">
    <text evidence="13">Lacks conserved residue(s) required for the propagation of feature annotation.</text>
</comment>
<dbReference type="GO" id="GO:0006506">
    <property type="term" value="P:GPI anchor biosynthetic process"/>
    <property type="evidence" value="ECO:0007669"/>
    <property type="project" value="UniProtKB-UniPathway"/>
</dbReference>
<feature type="transmembrane region" description="Helical" evidence="13">
    <location>
        <begin position="77"/>
        <end position="100"/>
    </location>
</feature>
<keyword evidence="8 13" id="KW-0256">Endoplasmic reticulum</keyword>
<evidence type="ECO:0000256" key="13">
    <source>
        <dbReference type="RuleBase" id="RU365064"/>
    </source>
</evidence>
<dbReference type="GO" id="GO:0004376">
    <property type="term" value="F:GPI mannosyltransferase activity"/>
    <property type="evidence" value="ECO:0007669"/>
    <property type="project" value="InterPro"/>
</dbReference>
<name>A0A3P8E8Q2_9TREM</name>
<dbReference type="PANTHER" id="PTHR12886">
    <property type="entry name" value="PIG-M MANNOSYLTRANSFERASE"/>
    <property type="match status" value="1"/>
</dbReference>
<keyword evidence="4 13" id="KW-0337">GPI-anchor biosynthesis</keyword>
<gene>
    <name evidence="14" type="ORF">SMTD_LOCUS8101</name>
</gene>